<dbReference type="RefSeq" id="WP_262308397.1">
    <property type="nucleotide sequence ID" value="NZ_CP106679.1"/>
</dbReference>
<keyword evidence="1" id="KW-0732">Signal</keyword>
<reference evidence="2" key="1">
    <citation type="submission" date="2022-09" db="EMBL/GenBank/DDBJ databases">
        <title>Comparative genomics and taxonomic characterization of three novel marine species of genus Reichenbachiella exhibiting antioxidant and polysaccharide degradation activities.</title>
        <authorList>
            <person name="Muhammad N."/>
            <person name="Lee Y.-J."/>
            <person name="Ko J."/>
            <person name="Kim S.-G."/>
        </authorList>
    </citation>
    <scope>NUCLEOTIDE SEQUENCE</scope>
    <source>
        <strain evidence="2">BKB1-1</strain>
    </source>
</reference>
<evidence type="ECO:0000256" key="1">
    <source>
        <dbReference type="SAM" id="SignalP"/>
    </source>
</evidence>
<evidence type="ECO:0000313" key="2">
    <source>
        <dbReference type="EMBL" id="UXP30951.1"/>
    </source>
</evidence>
<accession>A0ABY6CK99</accession>
<dbReference type="InterPro" id="IPR032774">
    <property type="entry name" value="WG_beta_rep"/>
</dbReference>
<organism evidence="2 3">
    <name type="scientific">Reichenbachiella agarivorans</name>
    <dbReference type="NCBI Taxonomy" id="2979464"/>
    <lineage>
        <taxon>Bacteria</taxon>
        <taxon>Pseudomonadati</taxon>
        <taxon>Bacteroidota</taxon>
        <taxon>Cytophagia</taxon>
        <taxon>Cytophagales</taxon>
        <taxon>Reichenbachiellaceae</taxon>
        <taxon>Reichenbachiella</taxon>
    </lineage>
</organism>
<protein>
    <submittedName>
        <fullName evidence="2">WG repeat-containing protein</fullName>
    </submittedName>
</protein>
<feature type="chain" id="PRO_5045268217" evidence="1">
    <location>
        <begin position="21"/>
        <end position="868"/>
    </location>
</feature>
<name>A0ABY6CK99_9BACT</name>
<dbReference type="EMBL" id="CP106679">
    <property type="protein sequence ID" value="UXP30951.1"/>
    <property type="molecule type" value="Genomic_DNA"/>
</dbReference>
<dbReference type="PANTHER" id="PTHR37841">
    <property type="entry name" value="GLR2918 PROTEIN"/>
    <property type="match status" value="1"/>
</dbReference>
<keyword evidence="3" id="KW-1185">Reference proteome</keyword>
<evidence type="ECO:0000313" key="3">
    <source>
        <dbReference type="Proteomes" id="UP001065174"/>
    </source>
</evidence>
<sequence>MNKVRYISLLLILFVHMVHADRSKQALRAIEKEDYDKAKEYLQRSYDKDSLNPLVSYSYAKLYVAQTYEGQDLDIANDYILHAFLLLPNRTEAHTNEIEKADLTLQSFDQLKDEIDSLAYMRADTLHDVAQLEHFILHHGTAAQVPAAIAQRDSIRFKEAEVDGTWQAYQAFMNAYPDANQFPIAKIRFDKLIYESTLFSDKLSELEEFLVKYPQTPFRGKIEKRIYDKKVAGLQEEDILSFIHTYHNDQLIRRALGLLYHSVGIKKDKLKNYNQQVYKQFMDSVAYLEQLNAAVLFPMYLDHQYSFYGLAGDEFLKGPYDEISRKYLCGNVTEEILEVKQNGEQLLLNRAGTVIYQGQLDGYEDLGAGVLALTLDSQVGAITMTGDVILPIEYEEIKVLDGHLISFREKGKIGLAGITGKVFLEPAYDDIFLEGGFWVVELDGVFGVTNLREILSDEKEIAIKYEEVELINQDYIVGYTEELESLISADLKVVSPDSTLSINTMHAIWVFRTPEGYRVYDKEKASSEEAIYHDVLQNDDWLGLRKYGKWSVYSQNIESEPILNVDSLKLLGDDIAIVFMGSQGMAIFPNRQVVNVNKGEYLQALSSSRRTLTHYLVIKRGEELELYRDGKLQFRSAYDELGFISEGFFSVKKDGKYGAVDEKGRLIMKVRYNAIGEAKKGIADVLVDGKFGAFNFDDKVLLRTNYFEKLKPYNDNILVVKEENGYGLLDRMNQEWVRGSYEKIEYWSDSTFLGRKNGKWELRAIYTDEVLIGDIDLFQYLSNSQDKKVIEISVNSLYGVYHSERGLIIPAEYNDIYNLGSAEQNLYYAEKAFPEADYYVVVYYDDRGEKIKSEAYRSDEYESIVCDE</sequence>
<dbReference type="Pfam" id="PF14903">
    <property type="entry name" value="WG_beta_rep"/>
    <property type="match status" value="1"/>
</dbReference>
<proteinExistence type="predicted"/>
<feature type="signal peptide" evidence="1">
    <location>
        <begin position="1"/>
        <end position="20"/>
    </location>
</feature>
<gene>
    <name evidence="2" type="ORF">N6H18_11380</name>
</gene>
<dbReference type="PANTHER" id="PTHR37841:SF1">
    <property type="entry name" value="DUF3298 DOMAIN-CONTAINING PROTEIN"/>
    <property type="match status" value="1"/>
</dbReference>
<dbReference type="Proteomes" id="UP001065174">
    <property type="component" value="Chromosome"/>
</dbReference>